<evidence type="ECO:0000313" key="2">
    <source>
        <dbReference type="EMBL" id="PNV72112.1"/>
    </source>
</evidence>
<dbReference type="RefSeq" id="WP_010410398.1">
    <property type="nucleotide sequence ID" value="NZ_MCRM02000035.1"/>
</dbReference>
<name>A0ABX4YDC9_9LEPT</name>
<dbReference type="EMBL" id="MCRM02000035">
    <property type="protein sequence ID" value="PNV72112.1"/>
    <property type="molecule type" value="Genomic_DNA"/>
</dbReference>
<accession>A0ABX4YDC9</accession>
<evidence type="ECO:0000313" key="3">
    <source>
        <dbReference type="Proteomes" id="UP000094669"/>
    </source>
</evidence>
<reference evidence="2" key="1">
    <citation type="submission" date="2018-01" db="EMBL/GenBank/DDBJ databases">
        <title>Genomic characterization of Leptospira inadai serogroup Lyme isolated from captured rat in Brazil and comparative analysis with human reference strain.</title>
        <authorList>
            <person name="Moreno L.Z."/>
            <person name="Loureiro A.P."/>
            <person name="Miraglia F."/>
            <person name="Kremer F.S."/>
            <person name="Eslabao M.R."/>
            <person name="Dellagostin O.A."/>
            <person name="Lilenbaum W."/>
            <person name="Moreno A.M."/>
        </authorList>
    </citation>
    <scope>NUCLEOTIDE SEQUENCE [LARGE SCALE GENOMIC DNA]</scope>
    <source>
        <strain evidence="2">M34/99</strain>
    </source>
</reference>
<dbReference type="Proteomes" id="UP000094669">
    <property type="component" value="Unassembled WGS sequence"/>
</dbReference>
<comment type="caution">
    <text evidence="2">The sequence shown here is derived from an EMBL/GenBank/DDBJ whole genome shotgun (WGS) entry which is preliminary data.</text>
</comment>
<dbReference type="InterPro" id="IPR009875">
    <property type="entry name" value="PilZ_domain"/>
</dbReference>
<organism evidence="2 3">
    <name type="scientific">Leptospira inadai serovar Lyme</name>
    <dbReference type="NCBI Taxonomy" id="293084"/>
    <lineage>
        <taxon>Bacteria</taxon>
        <taxon>Pseudomonadati</taxon>
        <taxon>Spirochaetota</taxon>
        <taxon>Spirochaetia</taxon>
        <taxon>Leptospirales</taxon>
        <taxon>Leptospiraceae</taxon>
        <taxon>Leptospira</taxon>
    </lineage>
</organism>
<protein>
    <submittedName>
        <fullName evidence="2">PilZ domain-containing protein</fullName>
    </submittedName>
</protein>
<gene>
    <name evidence="2" type="ORF">BES34_019985</name>
</gene>
<sequence length="119" mass="13451">MDDEREKRRFNSKDIAELSTTFTCKRVKVIGDIINVSEIGMGVLVKDSLAEDLNIGDLIQGRITTNPMEEDSIEFEGMIVRIERPKWSKEPKIVLGIRFVSEISLPDRVSGLIISLDDD</sequence>
<feature type="domain" description="PilZ" evidence="1">
    <location>
        <begin position="18"/>
        <end position="107"/>
    </location>
</feature>
<keyword evidence="3" id="KW-1185">Reference proteome</keyword>
<evidence type="ECO:0000259" key="1">
    <source>
        <dbReference type="Pfam" id="PF07238"/>
    </source>
</evidence>
<proteinExistence type="predicted"/>
<dbReference type="Pfam" id="PF07238">
    <property type="entry name" value="PilZ"/>
    <property type="match status" value="1"/>
</dbReference>